<keyword evidence="1" id="KW-1133">Transmembrane helix</keyword>
<feature type="transmembrane region" description="Helical" evidence="1">
    <location>
        <begin position="7"/>
        <end position="28"/>
    </location>
</feature>
<keyword evidence="1" id="KW-0472">Membrane</keyword>
<evidence type="ECO:0000256" key="1">
    <source>
        <dbReference type="SAM" id="Phobius"/>
    </source>
</evidence>
<evidence type="ECO:0000313" key="2">
    <source>
        <dbReference type="EMBL" id="ALS80244.1"/>
    </source>
</evidence>
<dbReference type="Proteomes" id="UP000065533">
    <property type="component" value="Chromosome"/>
</dbReference>
<accession>A0ABM5X0T1</accession>
<feature type="transmembrane region" description="Helical" evidence="1">
    <location>
        <begin position="34"/>
        <end position="56"/>
    </location>
</feature>
<gene>
    <name evidence="2" type="ORF">AUO94_04170</name>
</gene>
<organism evidence="2 3">
    <name type="scientific">Planococcus kocurii</name>
    <dbReference type="NCBI Taxonomy" id="1374"/>
    <lineage>
        <taxon>Bacteria</taxon>
        <taxon>Bacillati</taxon>
        <taxon>Bacillota</taxon>
        <taxon>Bacilli</taxon>
        <taxon>Bacillales</taxon>
        <taxon>Caryophanaceae</taxon>
        <taxon>Planococcus</taxon>
    </lineage>
</organism>
<reference evidence="2" key="1">
    <citation type="submission" date="2016-01" db="EMBL/GenBank/DDBJ databases">
        <title>Complete genome of Planococcus kocurri type strain.</title>
        <authorList>
            <person name="See-Too W.S."/>
        </authorList>
    </citation>
    <scope>NUCLEOTIDE SEQUENCE [LARGE SCALE GENOMIC DNA]</scope>
    <source>
        <strain evidence="2">ATCC 43650</strain>
    </source>
</reference>
<dbReference type="EMBL" id="CP013661">
    <property type="protein sequence ID" value="ALS80244.1"/>
    <property type="molecule type" value="Genomic_DNA"/>
</dbReference>
<proteinExistence type="predicted"/>
<protein>
    <submittedName>
        <fullName evidence="2">Uncharacterized protein</fullName>
    </submittedName>
</protein>
<sequence length="65" mass="6908">MNKILASAILGMGVTGAVLILSVAQLFYPSSDTVWKILTAGSAMAFVVLAISALTLRRRLDKKTN</sequence>
<evidence type="ECO:0000313" key="3">
    <source>
        <dbReference type="Proteomes" id="UP000065533"/>
    </source>
</evidence>
<keyword evidence="1" id="KW-0812">Transmembrane</keyword>
<name>A0ABM5X0T1_9BACL</name>
<keyword evidence="3" id="KW-1185">Reference proteome</keyword>